<evidence type="ECO:0000256" key="9">
    <source>
        <dbReference type="SAM" id="SignalP"/>
    </source>
</evidence>
<feature type="compositionally biased region" description="Polar residues" evidence="8">
    <location>
        <begin position="442"/>
        <end position="456"/>
    </location>
</feature>
<evidence type="ECO:0000256" key="3">
    <source>
        <dbReference type="ARBA" id="ARBA00022448"/>
    </source>
</evidence>
<dbReference type="GO" id="GO:0015562">
    <property type="term" value="F:efflux transmembrane transporter activity"/>
    <property type="evidence" value="ECO:0007669"/>
    <property type="project" value="InterPro"/>
</dbReference>
<dbReference type="SUPFAM" id="SSF56954">
    <property type="entry name" value="Outer membrane efflux proteins (OEP)"/>
    <property type="match status" value="1"/>
</dbReference>
<dbReference type="NCBIfam" id="TIGR01844">
    <property type="entry name" value="type_I_sec_TolC"/>
    <property type="match status" value="1"/>
</dbReference>
<name>A0A2W5S3F0_VARPD</name>
<protein>
    <submittedName>
        <fullName evidence="10">Channel protein TolC</fullName>
    </submittedName>
</protein>
<organism evidence="10 11">
    <name type="scientific">Variovorax paradoxus</name>
    <dbReference type="NCBI Taxonomy" id="34073"/>
    <lineage>
        <taxon>Bacteria</taxon>
        <taxon>Pseudomonadati</taxon>
        <taxon>Pseudomonadota</taxon>
        <taxon>Betaproteobacteria</taxon>
        <taxon>Burkholderiales</taxon>
        <taxon>Comamonadaceae</taxon>
        <taxon>Variovorax</taxon>
    </lineage>
</organism>
<keyword evidence="3" id="KW-0813">Transport</keyword>
<evidence type="ECO:0000313" key="11">
    <source>
        <dbReference type="Proteomes" id="UP000249135"/>
    </source>
</evidence>
<evidence type="ECO:0000313" key="10">
    <source>
        <dbReference type="EMBL" id="PZQ74223.1"/>
    </source>
</evidence>
<dbReference type="GO" id="GO:1990281">
    <property type="term" value="C:efflux pump complex"/>
    <property type="evidence" value="ECO:0007669"/>
    <property type="project" value="TreeGrafter"/>
</dbReference>
<feature type="region of interest" description="Disordered" evidence="8">
    <location>
        <begin position="74"/>
        <end position="98"/>
    </location>
</feature>
<evidence type="ECO:0000256" key="8">
    <source>
        <dbReference type="SAM" id="MobiDB-lite"/>
    </source>
</evidence>
<reference evidence="10 11" key="1">
    <citation type="submission" date="2017-08" db="EMBL/GenBank/DDBJ databases">
        <title>Infants hospitalized years apart are colonized by the same room-sourced microbial strains.</title>
        <authorList>
            <person name="Brooks B."/>
            <person name="Olm M.R."/>
            <person name="Firek B.A."/>
            <person name="Baker R."/>
            <person name="Thomas B.C."/>
            <person name="Morowitz M.J."/>
            <person name="Banfield J.F."/>
        </authorList>
    </citation>
    <scope>NUCLEOTIDE SEQUENCE [LARGE SCALE GENOMIC DNA]</scope>
    <source>
        <strain evidence="10">S2_005_003_R2_41</strain>
    </source>
</reference>
<dbReference type="InterPro" id="IPR003423">
    <property type="entry name" value="OMP_efflux"/>
</dbReference>
<dbReference type="Pfam" id="PF02321">
    <property type="entry name" value="OEP"/>
    <property type="match status" value="2"/>
</dbReference>
<dbReference type="GO" id="GO:0015288">
    <property type="term" value="F:porin activity"/>
    <property type="evidence" value="ECO:0007669"/>
    <property type="project" value="TreeGrafter"/>
</dbReference>
<dbReference type="AlphaFoldDB" id="A0A2W5S3F0"/>
<dbReference type="InterPro" id="IPR010130">
    <property type="entry name" value="T1SS_OMP_TolC"/>
</dbReference>
<sequence>MRRLRLPLLAAAGGVVLAATLPAHGQSLVALYESARAFDATYQGARAQYEATSARAAQAKAGLLPQVGLQASASRTDASIRTDQGTGPRDFSTQQAGVQATQPIYRPANWATYEQGKRQYDIAQAQLALAEQDLIVRVSQAYFDVLGSQDSLALVRAQKAAVAEQRAAAQRNFDVGNATITDTREAQARYDLVLAQEIAAENDLQVKRIALDQLVGRSGTTPWPLAAPARLPVPAPAGADAWVAQAEDGHPAIAQARLALDVAGLEIDKAKAGHKPVVDATLSYGVQNNPDGVIDSTLRTRVKQSYVGVQMTLPLFAGFAVENRVRETIALEDQARAQLDATRRNVTQATRAAYLGLLAGANQVKALESAEASSQSALDANRLGYQVGVRINIDVLNAQSQLYQTKRDLALARYNVLLGNLKLRQANGSLRPEDLQPIEATLASSASTGTQPSAATESPVPVPSSR</sequence>
<keyword evidence="7" id="KW-0998">Cell outer membrane</keyword>
<comment type="caution">
    <text evidence="10">The sequence shown here is derived from an EMBL/GenBank/DDBJ whole genome shotgun (WGS) entry which is preliminary data.</text>
</comment>
<dbReference type="EMBL" id="QFPP01000141">
    <property type="protein sequence ID" value="PZQ74223.1"/>
    <property type="molecule type" value="Genomic_DNA"/>
</dbReference>
<keyword evidence="4" id="KW-1134">Transmembrane beta strand</keyword>
<dbReference type="InterPro" id="IPR051906">
    <property type="entry name" value="TolC-like"/>
</dbReference>
<evidence type="ECO:0000256" key="4">
    <source>
        <dbReference type="ARBA" id="ARBA00022452"/>
    </source>
</evidence>
<dbReference type="Proteomes" id="UP000249135">
    <property type="component" value="Unassembled WGS sequence"/>
</dbReference>
<keyword evidence="5" id="KW-0812">Transmembrane</keyword>
<feature type="region of interest" description="Disordered" evidence="8">
    <location>
        <begin position="439"/>
        <end position="466"/>
    </location>
</feature>
<dbReference type="PANTHER" id="PTHR30026">
    <property type="entry name" value="OUTER MEMBRANE PROTEIN TOLC"/>
    <property type="match status" value="1"/>
</dbReference>
<keyword evidence="6" id="KW-0472">Membrane</keyword>
<evidence type="ECO:0000256" key="6">
    <source>
        <dbReference type="ARBA" id="ARBA00023136"/>
    </source>
</evidence>
<keyword evidence="9" id="KW-0732">Signal</keyword>
<evidence type="ECO:0000256" key="1">
    <source>
        <dbReference type="ARBA" id="ARBA00004442"/>
    </source>
</evidence>
<proteinExistence type="inferred from homology"/>
<dbReference type="GO" id="GO:0009279">
    <property type="term" value="C:cell outer membrane"/>
    <property type="evidence" value="ECO:0007669"/>
    <property type="project" value="UniProtKB-SubCell"/>
</dbReference>
<dbReference type="Gene3D" id="1.20.1600.10">
    <property type="entry name" value="Outer membrane efflux proteins (OEP)"/>
    <property type="match status" value="1"/>
</dbReference>
<comment type="similarity">
    <text evidence="2">Belongs to the outer membrane factor (OMF) (TC 1.B.17) family.</text>
</comment>
<evidence type="ECO:0000256" key="2">
    <source>
        <dbReference type="ARBA" id="ARBA00007613"/>
    </source>
</evidence>
<evidence type="ECO:0000256" key="5">
    <source>
        <dbReference type="ARBA" id="ARBA00022692"/>
    </source>
</evidence>
<dbReference type="PANTHER" id="PTHR30026:SF20">
    <property type="entry name" value="OUTER MEMBRANE PROTEIN TOLC"/>
    <property type="match status" value="1"/>
</dbReference>
<comment type="subcellular location">
    <subcellularLocation>
        <location evidence="1">Cell outer membrane</location>
    </subcellularLocation>
</comment>
<feature type="signal peptide" evidence="9">
    <location>
        <begin position="1"/>
        <end position="25"/>
    </location>
</feature>
<feature type="chain" id="PRO_5015953620" evidence="9">
    <location>
        <begin position="26"/>
        <end position="466"/>
    </location>
</feature>
<evidence type="ECO:0000256" key="7">
    <source>
        <dbReference type="ARBA" id="ARBA00023237"/>
    </source>
</evidence>
<accession>A0A2W5S3F0</accession>
<gene>
    <name evidence="10" type="ORF">DI563_12855</name>
</gene>